<evidence type="ECO:0000259" key="9">
    <source>
        <dbReference type="PROSITE" id="PS52004"/>
    </source>
</evidence>
<dbReference type="InterPro" id="IPR013968">
    <property type="entry name" value="PKS_KR"/>
</dbReference>
<dbReference type="InterPro" id="IPR057326">
    <property type="entry name" value="KR_dom"/>
</dbReference>
<evidence type="ECO:0000259" key="8">
    <source>
        <dbReference type="PROSITE" id="PS50075"/>
    </source>
</evidence>
<organism evidence="11 12">
    <name type="scientific">Penicillium cinerascens</name>
    <dbReference type="NCBI Taxonomy" id="70096"/>
    <lineage>
        <taxon>Eukaryota</taxon>
        <taxon>Fungi</taxon>
        <taxon>Dikarya</taxon>
        <taxon>Ascomycota</taxon>
        <taxon>Pezizomycotina</taxon>
        <taxon>Eurotiomycetes</taxon>
        <taxon>Eurotiomycetidae</taxon>
        <taxon>Eurotiales</taxon>
        <taxon>Aspergillaceae</taxon>
        <taxon>Penicillium</taxon>
    </lineage>
</organism>
<protein>
    <submittedName>
        <fullName evidence="11">Lovastatin diketide synthase LovF</fullName>
    </submittedName>
</protein>
<evidence type="ECO:0000313" key="12">
    <source>
        <dbReference type="Proteomes" id="UP001150904"/>
    </source>
</evidence>
<dbReference type="InterPro" id="IPR032821">
    <property type="entry name" value="PKS_assoc"/>
</dbReference>
<keyword evidence="1" id="KW-0596">Phosphopantetheine</keyword>
<dbReference type="OrthoDB" id="329835at2759"/>
<dbReference type="Pfam" id="PF00109">
    <property type="entry name" value="ketoacyl-synt"/>
    <property type="match status" value="1"/>
</dbReference>
<keyword evidence="12" id="KW-1185">Reference proteome</keyword>
<dbReference type="CDD" id="cd00833">
    <property type="entry name" value="PKS"/>
    <property type="match status" value="1"/>
</dbReference>
<dbReference type="InterPro" id="IPR011032">
    <property type="entry name" value="GroES-like_sf"/>
</dbReference>
<feature type="domain" description="Ketosynthase family 3 (KS3)" evidence="9">
    <location>
        <begin position="9"/>
        <end position="436"/>
    </location>
</feature>
<dbReference type="SMART" id="SM00827">
    <property type="entry name" value="PKS_AT"/>
    <property type="match status" value="1"/>
</dbReference>
<dbReference type="InterPro" id="IPR049900">
    <property type="entry name" value="PKS_mFAS_DH"/>
</dbReference>
<dbReference type="InterPro" id="IPR016039">
    <property type="entry name" value="Thiolase-like"/>
</dbReference>
<dbReference type="Pfam" id="PF21089">
    <property type="entry name" value="PKS_DH_N"/>
    <property type="match status" value="1"/>
</dbReference>
<feature type="domain" description="PKS/mFAS DH" evidence="10">
    <location>
        <begin position="960"/>
        <end position="1274"/>
    </location>
</feature>
<dbReference type="GO" id="GO:0004312">
    <property type="term" value="F:fatty acid synthase activity"/>
    <property type="evidence" value="ECO:0007669"/>
    <property type="project" value="TreeGrafter"/>
</dbReference>
<evidence type="ECO:0000256" key="6">
    <source>
        <dbReference type="ARBA" id="ARBA00023268"/>
    </source>
</evidence>
<feature type="active site" description="Proton acceptor; for dehydratase activity" evidence="7">
    <location>
        <position position="992"/>
    </location>
</feature>
<evidence type="ECO:0000256" key="2">
    <source>
        <dbReference type="ARBA" id="ARBA00022553"/>
    </source>
</evidence>
<dbReference type="Gene3D" id="3.10.129.110">
    <property type="entry name" value="Polyketide synthase dehydratase"/>
    <property type="match status" value="1"/>
</dbReference>
<dbReference type="CDD" id="cd05195">
    <property type="entry name" value="enoyl_red"/>
    <property type="match status" value="1"/>
</dbReference>
<dbReference type="InterPro" id="IPR014043">
    <property type="entry name" value="Acyl_transferase_dom"/>
</dbReference>
<dbReference type="PROSITE" id="PS00606">
    <property type="entry name" value="KS3_1"/>
    <property type="match status" value="1"/>
</dbReference>
<keyword evidence="3" id="KW-0489">Methyltransferase</keyword>
<evidence type="ECO:0000256" key="1">
    <source>
        <dbReference type="ARBA" id="ARBA00022450"/>
    </source>
</evidence>
<dbReference type="InterPro" id="IPR014030">
    <property type="entry name" value="Ketoacyl_synth_N"/>
</dbReference>
<feature type="region of interest" description="N-terminal hotdog fold" evidence="7">
    <location>
        <begin position="960"/>
        <end position="1091"/>
    </location>
</feature>
<dbReference type="GO" id="GO:0016491">
    <property type="term" value="F:oxidoreductase activity"/>
    <property type="evidence" value="ECO:0007669"/>
    <property type="project" value="UniProtKB-KW"/>
</dbReference>
<dbReference type="InterPro" id="IPR020807">
    <property type="entry name" value="PKS_DH"/>
</dbReference>
<keyword evidence="2" id="KW-0597">Phosphoprotein</keyword>
<dbReference type="GO" id="GO:0004315">
    <property type="term" value="F:3-oxoacyl-[acyl-carrier-protein] synthase activity"/>
    <property type="evidence" value="ECO:0007669"/>
    <property type="project" value="InterPro"/>
</dbReference>
<dbReference type="PROSITE" id="PS52004">
    <property type="entry name" value="KS3_2"/>
    <property type="match status" value="1"/>
</dbReference>
<dbReference type="EMBL" id="JAPQKR010000016">
    <property type="protein sequence ID" value="KAJ5190675.1"/>
    <property type="molecule type" value="Genomic_DNA"/>
</dbReference>
<dbReference type="InterPro" id="IPR014031">
    <property type="entry name" value="Ketoacyl_synth_C"/>
</dbReference>
<dbReference type="InterPro" id="IPR036291">
    <property type="entry name" value="NAD(P)-bd_dom_sf"/>
</dbReference>
<dbReference type="Pfam" id="PF16197">
    <property type="entry name" value="KAsynt_C_assoc"/>
    <property type="match status" value="1"/>
</dbReference>
<keyword evidence="5" id="KW-0560">Oxidoreductase</keyword>
<keyword evidence="4" id="KW-0808">Transferase</keyword>
<dbReference type="Pfam" id="PF00550">
    <property type="entry name" value="PP-binding"/>
    <property type="match status" value="1"/>
</dbReference>
<evidence type="ECO:0000256" key="4">
    <source>
        <dbReference type="ARBA" id="ARBA00022679"/>
    </source>
</evidence>
<dbReference type="Pfam" id="PF00698">
    <property type="entry name" value="Acyl_transf_1"/>
    <property type="match status" value="1"/>
</dbReference>
<dbReference type="GO" id="GO:0032259">
    <property type="term" value="P:methylation"/>
    <property type="evidence" value="ECO:0007669"/>
    <property type="project" value="UniProtKB-KW"/>
</dbReference>
<dbReference type="GO" id="GO:0006633">
    <property type="term" value="P:fatty acid biosynthetic process"/>
    <property type="evidence" value="ECO:0007669"/>
    <property type="project" value="InterPro"/>
</dbReference>
<dbReference type="InterPro" id="IPR001227">
    <property type="entry name" value="Ac_transferase_dom_sf"/>
</dbReference>
<dbReference type="GO" id="GO:0030639">
    <property type="term" value="P:polyketide biosynthetic process"/>
    <property type="evidence" value="ECO:0007669"/>
    <property type="project" value="UniProtKB-ARBA"/>
</dbReference>
<comment type="caution">
    <text evidence="11">The sequence shown here is derived from an EMBL/GenBank/DDBJ whole genome shotgun (WGS) entry which is preliminary data.</text>
</comment>
<dbReference type="SUPFAM" id="SSF53901">
    <property type="entry name" value="Thiolase-like"/>
    <property type="match status" value="1"/>
</dbReference>
<dbReference type="Proteomes" id="UP001150904">
    <property type="component" value="Unassembled WGS sequence"/>
</dbReference>
<dbReference type="InterPro" id="IPR020806">
    <property type="entry name" value="PKS_PP-bd"/>
</dbReference>
<dbReference type="SMART" id="SM00829">
    <property type="entry name" value="PKS_ER"/>
    <property type="match status" value="1"/>
</dbReference>
<dbReference type="InterPro" id="IPR016035">
    <property type="entry name" value="Acyl_Trfase/lysoPLipase"/>
</dbReference>
<dbReference type="SUPFAM" id="SSF52151">
    <property type="entry name" value="FabD/lysophospholipase-like"/>
    <property type="match status" value="1"/>
</dbReference>
<dbReference type="Gene3D" id="1.10.1200.10">
    <property type="entry name" value="ACP-like"/>
    <property type="match status" value="1"/>
</dbReference>
<dbReference type="InterPro" id="IPR050091">
    <property type="entry name" value="PKS_NRPS_Biosynth_Enz"/>
</dbReference>
<dbReference type="InterPro" id="IPR036736">
    <property type="entry name" value="ACP-like_sf"/>
</dbReference>
<dbReference type="Gene3D" id="3.90.180.10">
    <property type="entry name" value="Medium-chain alcohol dehydrogenases, catalytic domain"/>
    <property type="match status" value="1"/>
</dbReference>
<dbReference type="SUPFAM" id="SSF50129">
    <property type="entry name" value="GroES-like"/>
    <property type="match status" value="1"/>
</dbReference>
<dbReference type="Pfam" id="PF08659">
    <property type="entry name" value="KR"/>
    <property type="match status" value="1"/>
</dbReference>
<dbReference type="PANTHER" id="PTHR43775">
    <property type="entry name" value="FATTY ACID SYNTHASE"/>
    <property type="match status" value="1"/>
</dbReference>
<reference evidence="11" key="1">
    <citation type="submission" date="2022-12" db="EMBL/GenBank/DDBJ databases">
        <authorList>
            <person name="Petersen C."/>
        </authorList>
    </citation>
    <scope>NUCLEOTIDE SEQUENCE</scope>
    <source>
        <strain evidence="11">IBT 15544</strain>
    </source>
</reference>
<evidence type="ECO:0000256" key="7">
    <source>
        <dbReference type="PROSITE-ProRule" id="PRU01363"/>
    </source>
</evidence>
<dbReference type="InterPro" id="IPR049552">
    <property type="entry name" value="PKS_DH_N"/>
</dbReference>
<dbReference type="GO" id="GO:0008168">
    <property type="term" value="F:methyltransferase activity"/>
    <property type="evidence" value="ECO:0007669"/>
    <property type="project" value="UniProtKB-KW"/>
</dbReference>
<dbReference type="RefSeq" id="XP_058303615.1">
    <property type="nucleotide sequence ID" value="XM_058456716.1"/>
</dbReference>
<dbReference type="Gene3D" id="3.40.50.720">
    <property type="entry name" value="NAD(P)-binding Rossmann-like Domain"/>
    <property type="match status" value="2"/>
</dbReference>
<evidence type="ECO:0000313" key="11">
    <source>
        <dbReference type="EMBL" id="KAJ5190675.1"/>
    </source>
</evidence>
<dbReference type="InterPro" id="IPR020843">
    <property type="entry name" value="ER"/>
</dbReference>
<dbReference type="Pfam" id="PF02801">
    <property type="entry name" value="Ketoacyl-synt_C"/>
    <property type="match status" value="1"/>
</dbReference>
<evidence type="ECO:0000256" key="3">
    <source>
        <dbReference type="ARBA" id="ARBA00022603"/>
    </source>
</evidence>
<dbReference type="SMART" id="SM00825">
    <property type="entry name" value="PKS_KS"/>
    <property type="match status" value="1"/>
</dbReference>
<sequence>MELSNPDKQEPIAIVGVGFRFAGGVSSLGSLWDMISNVKTGHGPVPNDRWNSEVWHHPDPDRKGGIGPQHGYFLDQDISHFDAPFFSVTAKEAASMDPMKRMLLEVCYESIENAGIPVEDLMNSRTGCYVGCMTNDYEMISLHDIYDIGHPAATGLSEAMTANRVSWFFGLKGPSLTLDTACSSSLYALHLACQSLRLKETNMSLVTGVNLMINPNTSHQLTAMHMLSPDGISHTFDDRANGYGRGDGIGAMVVKRLSDAIRDGDTIRAVIRGSGVNADGKTPSVTQPSALAQADLINQTYDDAGLDLSETAYFECHGTGTPIGDPLELTAIAQTLGAARRAAGKPPLHVGSIKPTVGHTEGCAGLAGVFKSILLLEKGMLVPTYGVERVNPKLKLSDWHLTLPQDVMTWPAQGLRRISVNSFGFGGANAHVILDDAYHYFQDRGLTGKHNVDIHTSGSDSGISTTQSSELGHGASKKLFLFSGKDQAGAQRVSEGFATWLQGDDSDDNHDIASLDNLANTLALRRSHMEHRTFAVASSIPELSKRLSKGLPAATRSQRSGDNLVMVFTGQGAQWPAMGRELFEHPILRQSIETSQTYLEAFGCMWNALEELSKTPNPNVNLPEYSQPLCTVIQVALVDLLHFWKITPAATVGHSSGEIAAAYAASLLTHRDAIKLAYVRGISSAAVPKKGAMMAVGLSQYDALMYLEKVAPGSVVVACVNSPSSVTLSGDVDAIDQLETIISADGKFARKLKVTTAYHSPHMRDVSPSYLAMIGDITPKQPDETTNSNNRPVMYSSLTGSMVTSAEQLNAQYWVGNMQNPVQFSQAVLALLKHKKLVPGGTRPVAVQWGAFLEVGPHAALQGPLRQIIDVANNKFAKSAPYASMLLRGKDATETSLNAAGTLWAAGTKVDLAAVNNQHQHSDTSQMLCDLPTYPWNHTRSFWHESYSSHAYRFPSEVRNDFLGMAEYSWSTHEPQWRNYLRIAENPWIEDHVITGTVLYPGAGMLVMALEGVLRTADSSKTVEGFRMTDVTFERALVISLDDEVPVETRISLHPHSGRPDWWVFTVYSMTKGSSWAKHCAGTIAVVYEKGPSEVEEGNVDASWQKQVALRETLLSEPDSSSVNVDEFYNDLETIGMQYGPSFRNVVSLTAVPSKDASYGTVAVPDTKSTMPSHHESSHIIHPATLDSIFHLVIASLDAGRPKQSAVPYAIEDLYIARDQPQGSGALYSGYGRLLSQTGHEMTTELFVSDQDWAKPKLTIKNFALRQVTSDAGLETAGTSLSSGAAVKNCAGITWIPDLSFVTSNEDLAELVLSSEKKALSVDTFLDSVFLKKSDNTVLIALFDEAPSNIDVLLDLKNRAYVPKKIIALATSEPGLQLMRAAFGEDAENTTILYKWMPEGELLETLAPDAIDLVLGLGVPEVAKNAAVLAKLAPLVCLTQAGQLHEDFVVPGSCVARVAREKTYVLSSKNNGSLSTLPELPESVVLLLPASLSDAGEIFAATIQDKLTGLGVSVGRTNLTLQGAASLDGKSVISLLEIDSPLVYAWDEDQFNAFKKLVSTVGHLFWITHGSVLESWSNGVEFATSQGLLRVMRNEYPAAILPSLDLSTVADISSAQYADLVTNVWRTSLVEAAEMEYAERNRLIYVARATEDAGFDNELQMAGNNAKPIWSALGAPGKPLKASESANDVHGYIWITDEEADSAPEDGQVEVKVEYAGLGQGQTLASVHHGVGIVTRLSDSVKSLELGQQAIVFSHASARTHVRQSEALVAPLPVGLQPQEAVALVEPLITAQYALVERAHLSRDQALLLDHAASPVGQSLIQVAKAIGTEIFALVHSRAERDILADRYGVPTDHIFDSALDNFVPLIQEATKNRGIDVVVSQQSGPHVAGAMLILNDFGQFVDINGESSRVDIPASKSNITFICIDVAALIRGRPDIVCRLFKQAFIEYILQGPFPLTVLPVTNLSASGSSIQNEQVVVSLSDTMPVLMPAPRPEELKLDSEATYVLAGGLGALGLDIANWMVECGAKNLVFLSRSGGSKHAKALQKLADRSVRAEAFACNVNDAVSVATVFDSLKSSGRRVGGVIQLAMVLEDGIFDNMSFEQWSRAIEPKTKGSRNLLANLWPGDKPFFILLSSITGVIGNTAQANYASGNTFEDALAHHARNHLGINATSIDVGLVSDSAHFTTAGEFGDLAGYLSRYQHGWRGLQTNLQELGVVMRAIMRGSTTNGQGVPAQVVLGLGDRIEHNESTGGFSWDKKFALRIVKAGNQAGNGEAKEKVGVLLANATSMADAAAVVEENIKELVAKAMGVPLEEVDAQKPLFDYGVDSLQAVEIRNRALKNMRSEISVFDILSAMPLADVAAKIAAKSQLVNVTIGEDD</sequence>
<feature type="domain" description="Carrier" evidence="8">
    <location>
        <begin position="2295"/>
        <end position="2369"/>
    </location>
</feature>
<dbReference type="InterPro" id="IPR009081">
    <property type="entry name" value="PP-bd_ACP"/>
</dbReference>
<dbReference type="Gene3D" id="3.40.366.10">
    <property type="entry name" value="Malonyl-Coenzyme A Acyl Carrier Protein, domain 2"/>
    <property type="match status" value="1"/>
</dbReference>
<dbReference type="Gene3D" id="3.40.47.10">
    <property type="match status" value="1"/>
</dbReference>
<dbReference type="SMART" id="SM00822">
    <property type="entry name" value="PKS_KR"/>
    <property type="match status" value="1"/>
</dbReference>
<dbReference type="GO" id="GO:0031177">
    <property type="term" value="F:phosphopantetheine binding"/>
    <property type="evidence" value="ECO:0007669"/>
    <property type="project" value="InterPro"/>
</dbReference>
<dbReference type="SMART" id="SM00826">
    <property type="entry name" value="PKS_DH"/>
    <property type="match status" value="1"/>
</dbReference>
<dbReference type="GO" id="GO:1901336">
    <property type="term" value="P:lactone biosynthetic process"/>
    <property type="evidence" value="ECO:0007669"/>
    <property type="project" value="UniProtKB-ARBA"/>
</dbReference>
<dbReference type="SUPFAM" id="SSF47336">
    <property type="entry name" value="ACP-like"/>
    <property type="match status" value="1"/>
</dbReference>
<dbReference type="PROSITE" id="PS00012">
    <property type="entry name" value="PHOSPHOPANTETHEINE"/>
    <property type="match status" value="1"/>
</dbReference>
<dbReference type="PROSITE" id="PS52019">
    <property type="entry name" value="PKS_MFAS_DH"/>
    <property type="match status" value="1"/>
</dbReference>
<accession>A0A9W9M648</accession>
<dbReference type="SUPFAM" id="SSF55048">
    <property type="entry name" value="Probable ACP-binding domain of malonyl-CoA ACP transacylase"/>
    <property type="match status" value="1"/>
</dbReference>
<feature type="region of interest" description="C-terminal hotdog fold" evidence="7">
    <location>
        <begin position="1120"/>
        <end position="1274"/>
    </location>
</feature>
<reference evidence="11" key="2">
    <citation type="journal article" date="2023" name="IMA Fungus">
        <title>Comparative genomic study of the Penicillium genus elucidates a diverse pangenome and 15 lateral gene transfer events.</title>
        <authorList>
            <person name="Petersen C."/>
            <person name="Sorensen T."/>
            <person name="Nielsen M.R."/>
            <person name="Sondergaard T.E."/>
            <person name="Sorensen J.L."/>
            <person name="Fitzpatrick D.A."/>
            <person name="Frisvad J.C."/>
            <person name="Nielsen K.L."/>
        </authorList>
    </citation>
    <scope>NUCLEOTIDE SEQUENCE</scope>
    <source>
        <strain evidence="11">IBT 15544</strain>
    </source>
</reference>
<dbReference type="InterPro" id="IPR018201">
    <property type="entry name" value="Ketoacyl_synth_AS"/>
</dbReference>
<dbReference type="InterPro" id="IPR006162">
    <property type="entry name" value="Ppantetheine_attach_site"/>
</dbReference>
<dbReference type="InterPro" id="IPR016036">
    <property type="entry name" value="Malonyl_transacylase_ACP-bd"/>
</dbReference>
<gene>
    <name evidence="11" type="ORF">N7498_009660</name>
</gene>
<dbReference type="InterPro" id="IPR042104">
    <property type="entry name" value="PKS_dehydratase_sf"/>
</dbReference>
<name>A0A9W9M648_9EURO</name>
<dbReference type="Pfam" id="PF14765">
    <property type="entry name" value="PS-DH"/>
    <property type="match status" value="1"/>
</dbReference>
<proteinExistence type="predicted"/>
<dbReference type="Gene3D" id="3.30.70.3290">
    <property type="match status" value="1"/>
</dbReference>
<dbReference type="SMART" id="SM00823">
    <property type="entry name" value="PKS_PP"/>
    <property type="match status" value="1"/>
</dbReference>
<dbReference type="SUPFAM" id="SSF51735">
    <property type="entry name" value="NAD(P)-binding Rossmann-fold domains"/>
    <property type="match status" value="2"/>
</dbReference>
<evidence type="ECO:0000259" key="10">
    <source>
        <dbReference type="PROSITE" id="PS52019"/>
    </source>
</evidence>
<feature type="active site" description="Proton donor; for dehydratase activity" evidence="7">
    <location>
        <position position="1187"/>
    </location>
</feature>
<dbReference type="PROSITE" id="PS50075">
    <property type="entry name" value="CARRIER"/>
    <property type="match status" value="1"/>
</dbReference>
<dbReference type="GeneID" id="83184017"/>
<dbReference type="InterPro" id="IPR049551">
    <property type="entry name" value="PKS_DH_C"/>
</dbReference>
<dbReference type="InterPro" id="IPR020841">
    <property type="entry name" value="PKS_Beta-ketoAc_synthase_dom"/>
</dbReference>
<keyword evidence="6" id="KW-0511">Multifunctional enzyme</keyword>
<evidence type="ECO:0000256" key="5">
    <source>
        <dbReference type="ARBA" id="ARBA00023002"/>
    </source>
</evidence>
<dbReference type="PANTHER" id="PTHR43775:SF29">
    <property type="entry name" value="ASPERFURANONE POLYKETIDE SYNTHASE AFOG-RELATED"/>
    <property type="match status" value="1"/>
</dbReference>